<feature type="region of interest" description="Disordered" evidence="1">
    <location>
        <begin position="1"/>
        <end position="27"/>
    </location>
</feature>
<dbReference type="GeneID" id="95379068"/>
<proteinExistence type="predicted"/>
<accession>A0ABT4F9C1</accession>
<evidence type="ECO:0000256" key="1">
    <source>
        <dbReference type="SAM" id="MobiDB-lite"/>
    </source>
</evidence>
<sequence length="48" mass="5426">MGSKFARDYPAIPNLNRDTTTNEKEQTTRISAKMAIGLRNCSGIRLRE</sequence>
<reference evidence="2 3" key="1">
    <citation type="submission" date="2022-05" db="EMBL/GenBank/DDBJ databases">
        <title>Genome Sequencing of Bee-Associated Microbes.</title>
        <authorList>
            <person name="Dunlap C."/>
        </authorList>
    </citation>
    <scope>NUCLEOTIDE SEQUENCE [LARGE SCALE GENOMIC DNA]</scope>
    <source>
        <strain evidence="2 3">NRRL B-23120</strain>
    </source>
</reference>
<keyword evidence="3" id="KW-1185">Reference proteome</keyword>
<comment type="caution">
    <text evidence="2">The sequence shown here is derived from an EMBL/GenBank/DDBJ whole genome shotgun (WGS) entry which is preliminary data.</text>
</comment>
<organism evidence="2 3">
    <name type="scientific">Paenibacillus chitinolyticus</name>
    <dbReference type="NCBI Taxonomy" id="79263"/>
    <lineage>
        <taxon>Bacteria</taxon>
        <taxon>Bacillati</taxon>
        <taxon>Bacillota</taxon>
        <taxon>Bacilli</taxon>
        <taxon>Bacillales</taxon>
        <taxon>Paenibacillaceae</taxon>
        <taxon>Paenibacillus</taxon>
    </lineage>
</organism>
<evidence type="ECO:0000313" key="3">
    <source>
        <dbReference type="Proteomes" id="UP001527202"/>
    </source>
</evidence>
<protein>
    <submittedName>
        <fullName evidence="2">Uncharacterized protein</fullName>
    </submittedName>
</protein>
<gene>
    <name evidence="2" type="ORF">M5X16_04805</name>
</gene>
<evidence type="ECO:0000313" key="2">
    <source>
        <dbReference type="EMBL" id="MCY9595096.1"/>
    </source>
</evidence>
<dbReference type="EMBL" id="JAMDMJ010000004">
    <property type="protein sequence ID" value="MCY9595096.1"/>
    <property type="molecule type" value="Genomic_DNA"/>
</dbReference>
<name>A0ABT4F9C1_9BACL</name>
<dbReference type="RefSeq" id="WP_174446823.1">
    <property type="nucleotide sequence ID" value="NZ_CP026520.1"/>
</dbReference>
<dbReference type="Proteomes" id="UP001527202">
    <property type="component" value="Unassembled WGS sequence"/>
</dbReference>